<feature type="transmembrane region" description="Helical" evidence="1">
    <location>
        <begin position="168"/>
        <end position="188"/>
    </location>
</feature>
<evidence type="ECO:0000256" key="1">
    <source>
        <dbReference type="SAM" id="Phobius"/>
    </source>
</evidence>
<dbReference type="EMBL" id="MK072202">
    <property type="protein sequence ID" value="AYV79981.1"/>
    <property type="molecule type" value="Genomic_DNA"/>
</dbReference>
<feature type="transmembrane region" description="Helical" evidence="1">
    <location>
        <begin position="341"/>
        <end position="362"/>
    </location>
</feature>
<keyword evidence="1" id="KW-1133">Transmembrane helix</keyword>
<feature type="transmembrane region" description="Helical" evidence="1">
    <location>
        <begin position="125"/>
        <end position="148"/>
    </location>
</feature>
<reference evidence="2" key="1">
    <citation type="submission" date="2018-10" db="EMBL/GenBank/DDBJ databases">
        <title>Hidden diversity of soil giant viruses.</title>
        <authorList>
            <person name="Schulz F."/>
            <person name="Alteio L."/>
            <person name="Goudeau D."/>
            <person name="Ryan E.M."/>
            <person name="Malmstrom R.R."/>
            <person name="Blanchard J."/>
            <person name="Woyke T."/>
        </authorList>
    </citation>
    <scope>NUCLEOTIDE SEQUENCE</scope>
    <source>
        <strain evidence="2">GAV1</strain>
    </source>
</reference>
<accession>A0A3G5A1C0</accession>
<keyword evidence="1" id="KW-0812">Transmembrane</keyword>
<gene>
    <name evidence="2" type="ORF">Gaeavirus4_4</name>
</gene>
<feature type="transmembrane region" description="Helical" evidence="1">
    <location>
        <begin position="248"/>
        <end position="267"/>
    </location>
</feature>
<feature type="transmembrane region" description="Helical" evidence="1">
    <location>
        <begin position="308"/>
        <end position="329"/>
    </location>
</feature>
<proteinExistence type="predicted"/>
<sequence>MVLNVIVNVNMDNTTPENEHIATCKCCCSCNIIQYLCYKCKAAFCDNNYTQDIIRKICVTILIVIAYSLPVAQIVIGILGISTVINCDTNLIPIQTWLIIEGFAMILIITGIITLIVGKTKNDNAIFLVNNFYVPFVMCYFFNLTWLIVGSVVFKNDCIHVGPMYVNIIMWISLIAGYVTVVIGYYSCKFYINRDGGHCYCNIDSTALGNVYRSTCKIVQYICCCCPCKFVQYICKNRAYDDLAMDTLFVIAYCLPLVQIVIGFLGISTVNCDTNIIPIQTWLIIEGFTMIIVITHLAITLAGYGNIVYLLCYIFNFTWLIVGCVVFKNDCIHVGPIYVNAIMWISLIAGYIISLIASYMQLFDHCNR</sequence>
<feature type="transmembrane region" description="Helical" evidence="1">
    <location>
        <begin position="57"/>
        <end position="85"/>
    </location>
</feature>
<feature type="transmembrane region" description="Helical" evidence="1">
    <location>
        <begin position="279"/>
        <end position="301"/>
    </location>
</feature>
<name>A0A3G5A1C0_9VIRU</name>
<protein>
    <submittedName>
        <fullName evidence="2">Uncharacterized protein</fullName>
    </submittedName>
</protein>
<organism evidence="2">
    <name type="scientific">Gaeavirus sp</name>
    <dbReference type="NCBI Taxonomy" id="2487767"/>
    <lineage>
        <taxon>Viruses</taxon>
        <taxon>Varidnaviria</taxon>
        <taxon>Bamfordvirae</taxon>
        <taxon>Nucleocytoviricota</taxon>
        <taxon>Megaviricetes</taxon>
        <taxon>Imitervirales</taxon>
        <taxon>Mimiviridae</taxon>
        <taxon>Klosneuvirinae</taxon>
    </lineage>
</organism>
<feature type="transmembrane region" description="Helical" evidence="1">
    <location>
        <begin position="97"/>
        <end position="118"/>
    </location>
</feature>
<evidence type="ECO:0000313" key="2">
    <source>
        <dbReference type="EMBL" id="AYV79981.1"/>
    </source>
</evidence>
<keyword evidence="1" id="KW-0472">Membrane</keyword>